<protein>
    <recommendedName>
        <fullName evidence="4">Nodulation protein NopA</fullName>
    </recommendedName>
</protein>
<feature type="compositionally biased region" description="Basic and acidic residues" evidence="1">
    <location>
        <begin position="11"/>
        <end position="35"/>
    </location>
</feature>
<evidence type="ECO:0008006" key="4">
    <source>
        <dbReference type="Google" id="ProtNLM"/>
    </source>
</evidence>
<evidence type="ECO:0000256" key="1">
    <source>
        <dbReference type="SAM" id="MobiDB-lite"/>
    </source>
</evidence>
<dbReference type="RefSeq" id="WP_057743418.1">
    <property type="nucleotide sequence ID" value="NZ_LJYG01000029.1"/>
</dbReference>
<sequence length="104" mass="10636">MVNKVGSGSHGGDKGLDENKTENKSAGDKTKDAADKSNNGSKAATGGQGGATVVEKVGGAATFEALIAELKAVNQQAMMQDIRLRSLSTELSSERKAASERVNG</sequence>
<dbReference type="Proteomes" id="UP000051936">
    <property type="component" value="Unassembled WGS sequence"/>
</dbReference>
<evidence type="ECO:0000313" key="3">
    <source>
        <dbReference type="Proteomes" id="UP000051936"/>
    </source>
</evidence>
<dbReference type="AlphaFoldDB" id="A0A0R3E1Z6"/>
<comment type="caution">
    <text evidence="2">The sequence shown here is derived from an EMBL/GenBank/DDBJ whole genome shotgun (WGS) entry which is preliminary data.</text>
</comment>
<proteinExistence type="predicted"/>
<keyword evidence="3" id="KW-1185">Reference proteome</keyword>
<name>A0A0R3E1Z6_9BRAD</name>
<evidence type="ECO:0000313" key="2">
    <source>
        <dbReference type="EMBL" id="KRQ16243.1"/>
    </source>
</evidence>
<accession>A0A0R3E1Z6</accession>
<gene>
    <name evidence="2" type="ORF">AOQ71_06680</name>
</gene>
<dbReference type="STRING" id="989370.AOQ71_06680"/>
<organism evidence="2 3">
    <name type="scientific">Bradyrhizobium manausense</name>
    <dbReference type="NCBI Taxonomy" id="989370"/>
    <lineage>
        <taxon>Bacteria</taxon>
        <taxon>Pseudomonadati</taxon>
        <taxon>Pseudomonadota</taxon>
        <taxon>Alphaproteobacteria</taxon>
        <taxon>Hyphomicrobiales</taxon>
        <taxon>Nitrobacteraceae</taxon>
        <taxon>Bradyrhizobium</taxon>
    </lineage>
</organism>
<reference evidence="2 3" key="1">
    <citation type="submission" date="2015-09" db="EMBL/GenBank/DDBJ databases">
        <title>Draft Genome Sequence of Bradyrhizobium manausense Strain BR 3351T, a Novel Symbiotic Nitrogen-Fixing Alphaproteobacterium Isolated from Brazilian Amazon Rain Forest.</title>
        <authorList>
            <person name="De Araujo J.L."/>
            <person name="Zilli J.E."/>
        </authorList>
    </citation>
    <scope>NUCLEOTIDE SEQUENCE [LARGE SCALE GENOMIC DNA]</scope>
    <source>
        <strain evidence="2 3">BR3351</strain>
    </source>
</reference>
<dbReference type="EMBL" id="LJYG01000029">
    <property type="protein sequence ID" value="KRQ16243.1"/>
    <property type="molecule type" value="Genomic_DNA"/>
</dbReference>
<feature type="region of interest" description="Disordered" evidence="1">
    <location>
        <begin position="1"/>
        <end position="51"/>
    </location>
</feature>